<reference evidence="7" key="1">
    <citation type="submission" date="2006-09" db="EMBL/GenBank/DDBJ databases">
        <title>Annotation of Plasmodium falciparum Dd2.</title>
        <authorList>
            <consortium name="The Broad Institute Genome Sequencing Platform"/>
            <person name="Volkman S.K."/>
            <person name="Neafsey D.E."/>
            <person name="Dash A.P."/>
            <person name="Chitnis C.E."/>
            <person name="Hartl D.L."/>
            <person name="Young S.K."/>
            <person name="Zeng Q."/>
            <person name="Koehrsen M."/>
            <person name="Alvarado L."/>
            <person name="Berlin A."/>
            <person name="Borenstein D."/>
            <person name="Chapman S.B."/>
            <person name="Chen Z."/>
            <person name="Engels R."/>
            <person name="Freedman E."/>
            <person name="Gellesch M."/>
            <person name="Goldberg J."/>
            <person name="Griggs A."/>
            <person name="Gujja S."/>
            <person name="Heilman E.R."/>
            <person name="Heiman D.I."/>
            <person name="Howarth C."/>
            <person name="Jen D."/>
            <person name="Larson L."/>
            <person name="Mehta T."/>
            <person name="Neiman D."/>
            <person name="Park D."/>
            <person name="Pearson M."/>
            <person name="Roberts A."/>
            <person name="Saif S."/>
            <person name="Shea T."/>
            <person name="Shenoy N."/>
            <person name="Sisk P."/>
            <person name="Stolte C."/>
            <person name="Sykes S."/>
            <person name="Walk T."/>
            <person name="White J."/>
            <person name="Yandava C."/>
            <person name="Haas B."/>
            <person name="Henn M.R."/>
            <person name="Nusbaum C."/>
            <person name="Birren B."/>
        </authorList>
    </citation>
    <scope>NUCLEOTIDE SEQUENCE [LARGE SCALE GENOMIC DNA]</scope>
</reference>
<dbReference type="InterPro" id="IPR015943">
    <property type="entry name" value="WD40/YVTN_repeat-like_dom_sf"/>
</dbReference>
<dbReference type="GO" id="GO:0034314">
    <property type="term" value="P:Arp2/3 complex-mediated actin nucleation"/>
    <property type="evidence" value="ECO:0007669"/>
    <property type="project" value="InterPro"/>
</dbReference>
<evidence type="ECO:0000256" key="4">
    <source>
        <dbReference type="ARBA" id="ARBA00022737"/>
    </source>
</evidence>
<proteinExistence type="predicted"/>
<dbReference type="PANTHER" id="PTHR10709">
    <property type="entry name" value="ACTIN-RELATED PROTEIN 2/3 COMPLEX SUBUNIT 1"/>
    <property type="match status" value="1"/>
</dbReference>
<dbReference type="GO" id="GO:0005885">
    <property type="term" value="C:Arp2/3 protein complex"/>
    <property type="evidence" value="ECO:0007669"/>
    <property type="project" value="InterPro"/>
</dbReference>
<dbReference type="Proteomes" id="UP000054282">
    <property type="component" value="Unassembled WGS sequence"/>
</dbReference>
<name>A0A0L7M4V8_PLAF4</name>
<keyword evidence="4" id="KW-0677">Repeat</keyword>
<evidence type="ECO:0000313" key="7">
    <source>
        <dbReference type="Proteomes" id="UP000054282"/>
    </source>
</evidence>
<evidence type="ECO:0000256" key="2">
    <source>
        <dbReference type="ARBA" id="ARBA00022490"/>
    </source>
</evidence>
<dbReference type="EMBL" id="DS016715">
    <property type="protein sequence ID" value="KOB87866.1"/>
    <property type="molecule type" value="Genomic_DNA"/>
</dbReference>
<protein>
    <recommendedName>
        <fullName evidence="8">Actin-related protein 2/3 complex subunit 1</fullName>
    </recommendedName>
</protein>
<dbReference type="Gene3D" id="2.130.10.10">
    <property type="entry name" value="YVTN repeat-like/Quinoprotein amine dehydrogenase"/>
    <property type="match status" value="1"/>
</dbReference>
<keyword evidence="5" id="KW-0206">Cytoskeleton</keyword>
<dbReference type="AlphaFoldDB" id="A0A0L7M4V8"/>
<keyword evidence="3" id="KW-0853">WD repeat</keyword>
<evidence type="ECO:0000256" key="3">
    <source>
        <dbReference type="ARBA" id="ARBA00022574"/>
    </source>
</evidence>
<reference evidence="7" key="2">
    <citation type="submission" date="2006-09" db="EMBL/GenBank/DDBJ databases">
        <title>The genome sequence of Plasmodium falciparum Dd2.</title>
        <authorList>
            <consortium name="The Broad Institute Genome Sequencing Platform"/>
            <person name="Birren B."/>
            <person name="Lander E."/>
            <person name="Galagan J."/>
            <person name="Nusbaum C."/>
            <person name="Devon K."/>
            <person name="Henn M."/>
            <person name="Jaffe D."/>
            <person name="Butler J."/>
            <person name="Alvarez P."/>
            <person name="Gnerre S."/>
            <person name="Grabherr M."/>
            <person name="Kleber M."/>
            <person name="Mauceli E."/>
            <person name="Brockman W."/>
            <person name="MacCallum I.A."/>
            <person name="Rounsley S."/>
            <person name="Young S."/>
            <person name="LaButti K."/>
            <person name="Pushparaj V."/>
            <person name="DeCaprio D."/>
            <person name="Crawford M."/>
            <person name="Koehrsen M."/>
            <person name="Engels R."/>
            <person name="Montgomery P."/>
            <person name="Pearson M."/>
            <person name="Howarth C."/>
            <person name="Larson L."/>
            <person name="Luoma S."/>
            <person name="White J."/>
            <person name="Kodira C."/>
            <person name="Zeng Q."/>
            <person name="O'Leary S."/>
            <person name="Yandava C."/>
            <person name="Alvarado L."/>
            <person name="Wirth D."/>
            <person name="Volkman S."/>
            <person name="Hartl D."/>
        </authorList>
    </citation>
    <scope>NUCLEOTIDE SEQUENCE [LARGE SCALE GENOMIC DNA]</scope>
</reference>
<dbReference type="GO" id="GO:0051015">
    <property type="term" value="F:actin filament binding"/>
    <property type="evidence" value="ECO:0007669"/>
    <property type="project" value="TreeGrafter"/>
</dbReference>
<dbReference type="GO" id="GO:0005737">
    <property type="term" value="C:cytoplasm"/>
    <property type="evidence" value="ECO:0007669"/>
    <property type="project" value="UniProtKB-SubCell"/>
</dbReference>
<dbReference type="PANTHER" id="PTHR10709:SF2">
    <property type="entry name" value="ACTIN-RELATED PROTEIN 2_3 COMPLEX SUBUNIT"/>
    <property type="match status" value="1"/>
</dbReference>
<evidence type="ECO:0008006" key="8">
    <source>
        <dbReference type="Google" id="ProtNLM"/>
    </source>
</evidence>
<accession>A0A0L7M4V8</accession>
<dbReference type="InterPro" id="IPR017383">
    <property type="entry name" value="ARPC1"/>
</dbReference>
<sequence>MIDHLKCNCIKYNIPDEDCEPVIKVSENKDDMLVAVSSNKRNILLYKIINREIIYSDTFYIGDPNKIIALEWSKQNDLLIVTIDMKCIIYKKKENGKWECTNVNIPTEDLPTCACWHPHTYSFAIGFTSGIIFICSKKENQKWKIKKINNHVASVMFIDWSSSGYILSTNSLDSTSLLVCTSGLLDDNIKNRNNIKIYKNMETFITERNIHNNDIIYKIESEGYIFLHSSFSFSNEKIAIIATNFESTYEKQQIIILDYFKSPANTQYVSWVGQTLQRCLFLDDDKLLVYGYEIFPIIVEYSTQEEWIISKVGVPEINIKTLTVDFFYDQKEIQEIEQECEHLDGNEIIGEIVAHSNYILQISMLEPYENKIYIEFITVSSDFSIVLWNFSI</sequence>
<dbReference type="OMA" id="TIDMKCV"/>
<evidence type="ECO:0000256" key="5">
    <source>
        <dbReference type="ARBA" id="ARBA00023212"/>
    </source>
</evidence>
<comment type="subcellular location">
    <subcellularLocation>
        <location evidence="1">Cytoplasm</location>
    </subcellularLocation>
</comment>
<keyword evidence="2" id="KW-0963">Cytoplasm</keyword>
<dbReference type="KEGG" id="pfd:PFDG_04254"/>
<organism evidence="6 7">
    <name type="scientific">Plasmodium falciparum (isolate Dd2)</name>
    <dbReference type="NCBI Taxonomy" id="57267"/>
    <lineage>
        <taxon>Eukaryota</taxon>
        <taxon>Sar</taxon>
        <taxon>Alveolata</taxon>
        <taxon>Apicomplexa</taxon>
        <taxon>Aconoidasida</taxon>
        <taxon>Haemosporida</taxon>
        <taxon>Plasmodiidae</taxon>
        <taxon>Plasmodium</taxon>
        <taxon>Plasmodium (Laverania)</taxon>
    </lineage>
</organism>
<gene>
    <name evidence="6" type="ORF">PFDG_04254</name>
</gene>
<dbReference type="SUPFAM" id="SSF50978">
    <property type="entry name" value="WD40 repeat-like"/>
    <property type="match status" value="1"/>
</dbReference>
<dbReference type="OrthoDB" id="406844at2759"/>
<dbReference type="InterPro" id="IPR036322">
    <property type="entry name" value="WD40_repeat_dom_sf"/>
</dbReference>
<evidence type="ECO:0000313" key="6">
    <source>
        <dbReference type="EMBL" id="KOB87866.1"/>
    </source>
</evidence>
<dbReference type="FunFam" id="2.130.10.10:FF:000919">
    <property type="entry name" value="Actin-related protein 2/3 complex subunit 1"/>
    <property type="match status" value="1"/>
</dbReference>
<evidence type="ECO:0000256" key="1">
    <source>
        <dbReference type="ARBA" id="ARBA00004496"/>
    </source>
</evidence>